<dbReference type="Proteomes" id="UP000000437">
    <property type="component" value="Chromosome 18"/>
</dbReference>
<evidence type="ECO:0000313" key="2">
    <source>
        <dbReference type="RefSeq" id="XP_073786109.1"/>
    </source>
</evidence>
<keyword evidence="1" id="KW-1185">Reference proteome</keyword>
<evidence type="ECO:0000313" key="1">
    <source>
        <dbReference type="Proteomes" id="UP000000437"/>
    </source>
</evidence>
<accession>A0AC58HVT8</accession>
<name>A0AC58HVT8_DANRE</name>
<proteinExistence type="predicted"/>
<gene>
    <name evidence="2" type="primary">LOC141378753</name>
</gene>
<organism evidence="1 2">
    <name type="scientific">Danio rerio</name>
    <name type="common">Zebrafish</name>
    <name type="synonym">Brachydanio rerio</name>
    <dbReference type="NCBI Taxonomy" id="7955"/>
    <lineage>
        <taxon>Eukaryota</taxon>
        <taxon>Metazoa</taxon>
        <taxon>Chordata</taxon>
        <taxon>Craniata</taxon>
        <taxon>Vertebrata</taxon>
        <taxon>Euteleostomi</taxon>
        <taxon>Actinopterygii</taxon>
        <taxon>Neopterygii</taxon>
        <taxon>Teleostei</taxon>
        <taxon>Ostariophysi</taxon>
        <taxon>Cypriniformes</taxon>
        <taxon>Danionidae</taxon>
        <taxon>Danioninae</taxon>
        <taxon>Danio</taxon>
    </lineage>
</organism>
<sequence>MDSADSLIVRIKQGNRSIERYIKEFLELAPKSSHSDLLLMMFFWGGLLDPVRSQMPLYEEDWNLYRFIEAALLISGSPHSVALKEENPQEGGLSGGQQRGIFLGPADLSKGRRREAGLELRAYPRRAVRRPLFSEPLESLLELCGTPVSVPVPQCPPVSTPAPEEAPCPVNYALPSQITRQRRHRNRTAHATESPPVSAPAPERPPVSASAPERPPVSASAPERPPVSASAPERPPVSASAPERPPVSAPAPERPPVSAPAPERPPVSAPAPERPPVSAPAPERPPVSAPAPERPPVSIPVWPLALPAPLKLLALPASPRLLALLAPPRLPTDLKNKCAEPPKSPACGGELRK</sequence>
<protein>
    <submittedName>
        <fullName evidence="2">Uncharacterized protein isoform X1</fullName>
    </submittedName>
</protein>
<reference evidence="2" key="1">
    <citation type="submission" date="2025-08" db="UniProtKB">
        <authorList>
            <consortium name="RefSeq"/>
        </authorList>
    </citation>
    <scope>IDENTIFICATION</scope>
    <source>
        <strain evidence="2">Tuebingen</strain>
        <tissue evidence="2">Fibroblasts and whole tissue</tissue>
    </source>
</reference>
<dbReference type="RefSeq" id="XP_073786109.1">
    <property type="nucleotide sequence ID" value="XM_073930008.1"/>
</dbReference>